<gene>
    <name evidence="2" type="ORF">G7068_00120</name>
    <name evidence="3" type="ORF">G7068_16110</name>
</gene>
<keyword evidence="1" id="KW-1133">Transmembrane helix</keyword>
<dbReference type="EMBL" id="CP049863">
    <property type="protein sequence ID" value="QIK64571.1"/>
    <property type="molecule type" value="Genomic_DNA"/>
</dbReference>
<evidence type="ECO:0000313" key="2">
    <source>
        <dbReference type="EMBL" id="QIK61789.1"/>
    </source>
</evidence>
<dbReference type="KEGG" id="lvi:G7068_00120"/>
<protein>
    <recommendedName>
        <fullName evidence="5">Holin</fullName>
    </recommendedName>
</protein>
<reference evidence="2 4" key="1">
    <citation type="submission" date="2020-03" db="EMBL/GenBank/DDBJ databases">
        <title>Leucobacter sp. nov., isolated from beetles.</title>
        <authorList>
            <person name="Hyun D.-W."/>
            <person name="Bae J.-W."/>
        </authorList>
    </citation>
    <scope>NUCLEOTIDE SEQUENCE [LARGE SCALE GENOMIC DNA]</scope>
    <source>
        <strain evidence="2 4">HDW9C</strain>
    </source>
</reference>
<evidence type="ECO:0008006" key="5">
    <source>
        <dbReference type="Google" id="ProtNLM"/>
    </source>
</evidence>
<dbReference type="EMBL" id="CP049863">
    <property type="protein sequence ID" value="QIK61789.1"/>
    <property type="molecule type" value="Genomic_DNA"/>
</dbReference>
<keyword evidence="1" id="KW-0472">Membrane</keyword>
<evidence type="ECO:0000313" key="4">
    <source>
        <dbReference type="Proteomes" id="UP000502677"/>
    </source>
</evidence>
<sequence length="72" mass="7501">MLTNHHKTRLAIYIVGVAAQVTSFFVTLVSPELAGAFSQTADVLGAIALTTALTNVNDVTGAAIPQPFTDEV</sequence>
<keyword evidence="4" id="KW-1185">Reference proteome</keyword>
<accession>A0A6G7XBG5</accession>
<keyword evidence="1" id="KW-0812">Transmembrane</keyword>
<feature type="transmembrane region" description="Helical" evidence="1">
    <location>
        <begin position="12"/>
        <end position="30"/>
    </location>
</feature>
<dbReference type="KEGG" id="lvi:G7068_16110"/>
<organism evidence="2 4">
    <name type="scientific">Leucobacter viscericola</name>
    <dbReference type="NCBI Taxonomy" id="2714935"/>
    <lineage>
        <taxon>Bacteria</taxon>
        <taxon>Bacillati</taxon>
        <taxon>Actinomycetota</taxon>
        <taxon>Actinomycetes</taxon>
        <taxon>Micrococcales</taxon>
        <taxon>Microbacteriaceae</taxon>
        <taxon>Leucobacter</taxon>
    </lineage>
</organism>
<evidence type="ECO:0000313" key="3">
    <source>
        <dbReference type="EMBL" id="QIK64571.1"/>
    </source>
</evidence>
<proteinExistence type="predicted"/>
<dbReference type="Proteomes" id="UP000502677">
    <property type="component" value="Chromosome"/>
</dbReference>
<dbReference type="RefSeq" id="WP_166287190.1">
    <property type="nucleotide sequence ID" value="NZ_CP049863.1"/>
</dbReference>
<name>A0A6G7XBG5_9MICO</name>
<dbReference type="AlphaFoldDB" id="A0A6G7XBG5"/>
<evidence type="ECO:0000256" key="1">
    <source>
        <dbReference type="SAM" id="Phobius"/>
    </source>
</evidence>